<feature type="chain" id="PRO_5021469311" evidence="8">
    <location>
        <begin position="26"/>
        <end position="608"/>
    </location>
</feature>
<keyword evidence="5" id="KW-0564">Palmitate</keyword>
<organism evidence="9 10">
    <name type="scientific">Vibrio inusitatus NBRC 102082</name>
    <dbReference type="NCBI Taxonomy" id="1219070"/>
    <lineage>
        <taxon>Bacteria</taxon>
        <taxon>Pseudomonadati</taxon>
        <taxon>Pseudomonadota</taxon>
        <taxon>Gammaproteobacteria</taxon>
        <taxon>Vibrionales</taxon>
        <taxon>Vibrionaceae</taxon>
        <taxon>Vibrio</taxon>
    </lineage>
</organism>
<dbReference type="PROSITE" id="PS51257">
    <property type="entry name" value="PROKAR_LIPOPROTEIN"/>
    <property type="match status" value="1"/>
</dbReference>
<evidence type="ECO:0000256" key="6">
    <source>
        <dbReference type="ARBA" id="ARBA00023237"/>
    </source>
</evidence>
<dbReference type="CDD" id="cd06339">
    <property type="entry name" value="PBP1_YraM_LppC_lipoprotein-like"/>
    <property type="match status" value="1"/>
</dbReference>
<dbReference type="RefSeq" id="WP_141344937.1">
    <property type="nucleotide sequence ID" value="NZ_BJLF01000005.1"/>
</dbReference>
<keyword evidence="1 8" id="KW-0732">Signal</keyword>
<keyword evidence="4" id="KW-0472">Membrane</keyword>
<evidence type="ECO:0000313" key="9">
    <source>
        <dbReference type="EMBL" id="GEA50571.1"/>
    </source>
</evidence>
<evidence type="ECO:0000256" key="7">
    <source>
        <dbReference type="ARBA" id="ARBA00023288"/>
    </source>
</evidence>
<dbReference type="PANTHER" id="PTHR38038:SF1">
    <property type="entry name" value="PENICILLIN-BINDING PROTEIN ACTIVATOR LPOA"/>
    <property type="match status" value="1"/>
</dbReference>
<evidence type="ECO:0000256" key="3">
    <source>
        <dbReference type="ARBA" id="ARBA00022984"/>
    </source>
</evidence>
<dbReference type="SUPFAM" id="SSF53822">
    <property type="entry name" value="Periplasmic binding protein-like I"/>
    <property type="match status" value="1"/>
</dbReference>
<accession>A0A4Y3HUB7</accession>
<keyword evidence="10" id="KW-1185">Reference proteome</keyword>
<dbReference type="GO" id="GO:0008360">
    <property type="term" value="P:regulation of cell shape"/>
    <property type="evidence" value="ECO:0007669"/>
    <property type="project" value="UniProtKB-KW"/>
</dbReference>
<dbReference type="InterPro" id="IPR007443">
    <property type="entry name" value="LpoA"/>
</dbReference>
<dbReference type="Gene3D" id="1.25.40.650">
    <property type="match status" value="1"/>
</dbReference>
<dbReference type="EMBL" id="BJLF01000005">
    <property type="protein sequence ID" value="GEA50571.1"/>
    <property type="molecule type" value="Genomic_DNA"/>
</dbReference>
<keyword evidence="6" id="KW-0998">Cell outer membrane</keyword>
<dbReference type="Gene3D" id="1.25.40.10">
    <property type="entry name" value="Tetratricopeptide repeat domain"/>
    <property type="match status" value="1"/>
</dbReference>
<dbReference type="AlphaFoldDB" id="A0A4Y3HUB7"/>
<keyword evidence="7 9" id="KW-0449">Lipoprotein</keyword>
<evidence type="ECO:0000256" key="5">
    <source>
        <dbReference type="ARBA" id="ARBA00023139"/>
    </source>
</evidence>
<evidence type="ECO:0000256" key="4">
    <source>
        <dbReference type="ARBA" id="ARBA00023136"/>
    </source>
</evidence>
<gene>
    <name evidence="9" type="ORF">VIN01S_13750</name>
</gene>
<name>A0A4Y3HUB7_9VIBR</name>
<reference evidence="9 10" key="1">
    <citation type="submission" date="2019-06" db="EMBL/GenBank/DDBJ databases">
        <title>Whole genome shotgun sequence of Vibrio inusitatus NBRC 102082.</title>
        <authorList>
            <person name="Hosoyama A."/>
            <person name="Uohara A."/>
            <person name="Ohji S."/>
            <person name="Ichikawa N."/>
        </authorList>
    </citation>
    <scope>NUCLEOTIDE SEQUENCE [LARGE SCALE GENOMIC DNA]</scope>
    <source>
        <strain evidence="9 10">NBRC 102082</strain>
    </source>
</reference>
<dbReference type="InterPro" id="IPR028082">
    <property type="entry name" value="Peripla_BP_I"/>
</dbReference>
<dbReference type="Gene3D" id="3.40.50.2300">
    <property type="match status" value="2"/>
</dbReference>
<dbReference type="GO" id="GO:0009252">
    <property type="term" value="P:peptidoglycan biosynthetic process"/>
    <property type="evidence" value="ECO:0007669"/>
    <property type="project" value="UniProtKB-KW"/>
</dbReference>
<comment type="caution">
    <text evidence="9">The sequence shown here is derived from an EMBL/GenBank/DDBJ whole genome shotgun (WGS) entry which is preliminary data.</text>
</comment>
<keyword evidence="3" id="KW-0573">Peptidoglycan synthesis</keyword>
<feature type="signal peptide" evidence="8">
    <location>
        <begin position="1"/>
        <end position="25"/>
    </location>
</feature>
<sequence length="608" mass="68889">MAQKNRSGYSVSRILTPIALSVLLAACSSPSSDPEAAQQSNILNQPTQTSEYYLIKADSSDGSEQIDWLILSLKAAVEEDNANLANRIIQRLAQQNMSETQQAEWQLARAQLLLNEEQPTDALKQLNFRNEWRLERTQWQRYYELRSEIYQDLYQPLDAAREQVLRADFLSEEQQQENVDQIWALMNSVTVDELKAMQIAENEHELKGWQELAIDNQSYSHNLPKLQKSLQAWIDENFSHPAALYTPQEIKDILALEIVQPNKTALVLPLSGKFAKQAEVIRDGFVFAMMSDEARLPEAEYVVIDSNKNDTAQIQQQLEQQNVDFVVGPLMRNTIEELQDIQQDSDNPIPMLALNFPKEILEGSDFCYVTLSPEQEAAEAARHLADTGAKYPLIIAPRGSYGQRMADAFNDEWNKNSETKSAVSYFRSKNQLQFAINTVFGLQDSQKRIAQMDKLIGMEMESEQRSRRDIDAVYIIAGDSELNLIKPFINVAINPEATPPKLYANSRSNTGVKRASQDLSGVIYSDIPMLVEPNEELDNQMQSVWEKSSNQQKRLRALGMDAYSLINALPNMKVSPGHSLQGQTGVLSIDEQCVVQRQLSWAEYESSK</sequence>
<dbReference type="PANTHER" id="PTHR38038">
    <property type="entry name" value="PENICILLIN-BINDING PROTEIN ACTIVATOR LPOA"/>
    <property type="match status" value="1"/>
</dbReference>
<evidence type="ECO:0000256" key="2">
    <source>
        <dbReference type="ARBA" id="ARBA00022960"/>
    </source>
</evidence>
<dbReference type="Pfam" id="PF04348">
    <property type="entry name" value="LppC"/>
    <property type="match status" value="1"/>
</dbReference>
<keyword evidence="2" id="KW-0133">Cell shape</keyword>
<evidence type="ECO:0000256" key="8">
    <source>
        <dbReference type="SAM" id="SignalP"/>
    </source>
</evidence>
<dbReference type="InterPro" id="IPR011990">
    <property type="entry name" value="TPR-like_helical_dom_sf"/>
</dbReference>
<dbReference type="GO" id="GO:0031241">
    <property type="term" value="C:periplasmic side of cell outer membrane"/>
    <property type="evidence" value="ECO:0007669"/>
    <property type="project" value="TreeGrafter"/>
</dbReference>
<proteinExistence type="predicted"/>
<evidence type="ECO:0000313" key="10">
    <source>
        <dbReference type="Proteomes" id="UP000318717"/>
    </source>
</evidence>
<dbReference type="GO" id="GO:0030234">
    <property type="term" value="F:enzyme regulator activity"/>
    <property type="evidence" value="ECO:0007669"/>
    <property type="project" value="TreeGrafter"/>
</dbReference>
<evidence type="ECO:0000256" key="1">
    <source>
        <dbReference type="ARBA" id="ARBA00022729"/>
    </source>
</evidence>
<protein>
    <submittedName>
        <fullName evidence="9">Lipoprotein</fullName>
    </submittedName>
</protein>
<dbReference type="Proteomes" id="UP000318717">
    <property type="component" value="Unassembled WGS sequence"/>
</dbReference>
<dbReference type="OrthoDB" id="6708821at2"/>